<feature type="non-terminal residue" evidence="1">
    <location>
        <position position="1"/>
    </location>
</feature>
<dbReference type="AlphaFoldDB" id="A0A6A5RE71"/>
<dbReference type="OrthoDB" id="3944494at2759"/>
<accession>A0A6A5RE71</accession>
<evidence type="ECO:0000313" key="2">
    <source>
        <dbReference type="Proteomes" id="UP000800082"/>
    </source>
</evidence>
<keyword evidence="2" id="KW-1185">Reference proteome</keyword>
<proteinExistence type="predicted"/>
<evidence type="ECO:0000313" key="1">
    <source>
        <dbReference type="EMBL" id="KAF1925610.1"/>
    </source>
</evidence>
<dbReference type="EMBL" id="ML978982">
    <property type="protein sequence ID" value="KAF1925610.1"/>
    <property type="molecule type" value="Genomic_DNA"/>
</dbReference>
<dbReference type="GeneID" id="54347606"/>
<dbReference type="Proteomes" id="UP000800082">
    <property type="component" value="Unassembled WGS sequence"/>
</dbReference>
<protein>
    <submittedName>
        <fullName evidence="1">Uncharacterized protein</fullName>
    </submittedName>
</protein>
<feature type="non-terminal residue" evidence="1">
    <location>
        <position position="105"/>
    </location>
</feature>
<name>A0A6A5RE71_9PLEO</name>
<dbReference type="RefSeq" id="XP_033445862.1">
    <property type="nucleotide sequence ID" value="XM_033589957.1"/>
</dbReference>
<gene>
    <name evidence="1" type="ORF">M421DRAFT_38901</name>
</gene>
<organism evidence="1 2">
    <name type="scientific">Didymella exigua CBS 183.55</name>
    <dbReference type="NCBI Taxonomy" id="1150837"/>
    <lineage>
        <taxon>Eukaryota</taxon>
        <taxon>Fungi</taxon>
        <taxon>Dikarya</taxon>
        <taxon>Ascomycota</taxon>
        <taxon>Pezizomycotina</taxon>
        <taxon>Dothideomycetes</taxon>
        <taxon>Pleosporomycetidae</taxon>
        <taxon>Pleosporales</taxon>
        <taxon>Pleosporineae</taxon>
        <taxon>Didymellaceae</taxon>
        <taxon>Didymella</taxon>
    </lineage>
</organism>
<sequence length="105" mass="12303">WVEKRVQRYEKALRLFREHLLVLVHMTGGAPARGTELVTVTHTNMPNAESRGLFVEDGLMVYVTMYHKGIGQTGNAKVIHRYLPREVGELLFYYLWMVLPFWQKL</sequence>
<reference evidence="1" key="1">
    <citation type="journal article" date="2020" name="Stud. Mycol.">
        <title>101 Dothideomycetes genomes: a test case for predicting lifestyles and emergence of pathogens.</title>
        <authorList>
            <person name="Haridas S."/>
            <person name="Albert R."/>
            <person name="Binder M."/>
            <person name="Bloem J."/>
            <person name="Labutti K."/>
            <person name="Salamov A."/>
            <person name="Andreopoulos B."/>
            <person name="Baker S."/>
            <person name="Barry K."/>
            <person name="Bills G."/>
            <person name="Bluhm B."/>
            <person name="Cannon C."/>
            <person name="Castanera R."/>
            <person name="Culley D."/>
            <person name="Daum C."/>
            <person name="Ezra D."/>
            <person name="Gonzalez J."/>
            <person name="Henrissat B."/>
            <person name="Kuo A."/>
            <person name="Liang C."/>
            <person name="Lipzen A."/>
            <person name="Lutzoni F."/>
            <person name="Magnuson J."/>
            <person name="Mondo S."/>
            <person name="Nolan M."/>
            <person name="Ohm R."/>
            <person name="Pangilinan J."/>
            <person name="Park H.-J."/>
            <person name="Ramirez L."/>
            <person name="Alfaro M."/>
            <person name="Sun H."/>
            <person name="Tritt A."/>
            <person name="Yoshinaga Y."/>
            <person name="Zwiers L.-H."/>
            <person name="Turgeon B."/>
            <person name="Goodwin S."/>
            <person name="Spatafora J."/>
            <person name="Crous P."/>
            <person name="Grigoriev I."/>
        </authorList>
    </citation>
    <scope>NUCLEOTIDE SEQUENCE</scope>
    <source>
        <strain evidence="1">CBS 183.55</strain>
    </source>
</reference>